<dbReference type="PROSITE" id="PS00022">
    <property type="entry name" value="EGF_1"/>
    <property type="match status" value="2"/>
</dbReference>
<protein>
    <submittedName>
        <fullName evidence="6">Uncharacterized protein</fullName>
    </submittedName>
</protein>
<dbReference type="InterPro" id="IPR000742">
    <property type="entry name" value="EGF"/>
</dbReference>
<feature type="domain" description="HYR" evidence="5">
    <location>
        <begin position="332"/>
        <end position="408"/>
    </location>
</feature>
<keyword evidence="1" id="KW-0677">Repeat</keyword>
<evidence type="ECO:0000259" key="4">
    <source>
        <dbReference type="PROSITE" id="PS50026"/>
    </source>
</evidence>
<dbReference type="InterPro" id="IPR011641">
    <property type="entry name" value="Tyr-kin_ephrin_A/B_rcpt-like"/>
</dbReference>
<dbReference type="SUPFAM" id="SSF57184">
    <property type="entry name" value="Growth factor receptor domain"/>
    <property type="match status" value="1"/>
</dbReference>
<dbReference type="Pfam" id="PF07699">
    <property type="entry name" value="Ephrin_rec_like"/>
    <property type="match status" value="2"/>
</dbReference>
<comment type="caution">
    <text evidence="3">Lacks conserved residue(s) required for the propagation of feature annotation.</text>
</comment>
<dbReference type="SMART" id="SM01411">
    <property type="entry name" value="Ephrin_rec_like"/>
    <property type="match status" value="2"/>
</dbReference>
<feature type="domain" description="EGF-like" evidence="4">
    <location>
        <begin position="28"/>
        <end position="67"/>
    </location>
</feature>
<dbReference type="InterPro" id="IPR009030">
    <property type="entry name" value="Growth_fac_rcpt_cys_sf"/>
</dbReference>
<dbReference type="InterPro" id="IPR013320">
    <property type="entry name" value="ConA-like_dom_sf"/>
</dbReference>
<feature type="disulfide bond" evidence="3">
    <location>
        <begin position="94"/>
        <end position="103"/>
    </location>
</feature>
<evidence type="ECO:0000256" key="2">
    <source>
        <dbReference type="ARBA" id="ARBA00023157"/>
    </source>
</evidence>
<dbReference type="EMBL" id="JAODUO010003534">
    <property type="protein sequence ID" value="KAK2146980.1"/>
    <property type="molecule type" value="Genomic_DNA"/>
</dbReference>
<dbReference type="InterPro" id="IPR001791">
    <property type="entry name" value="Laminin_G"/>
</dbReference>
<dbReference type="PROSITE" id="PS01186">
    <property type="entry name" value="EGF_2"/>
    <property type="match status" value="1"/>
</dbReference>
<organism evidence="6 7">
    <name type="scientific">Ridgeia piscesae</name>
    <name type="common">Tubeworm</name>
    <dbReference type="NCBI Taxonomy" id="27915"/>
    <lineage>
        <taxon>Eukaryota</taxon>
        <taxon>Metazoa</taxon>
        <taxon>Spiralia</taxon>
        <taxon>Lophotrochozoa</taxon>
        <taxon>Annelida</taxon>
        <taxon>Polychaeta</taxon>
        <taxon>Sedentaria</taxon>
        <taxon>Canalipalpata</taxon>
        <taxon>Sabellida</taxon>
        <taxon>Siboglinidae</taxon>
        <taxon>Ridgeia</taxon>
    </lineage>
</organism>
<dbReference type="Pfam" id="PF00008">
    <property type="entry name" value="EGF"/>
    <property type="match status" value="1"/>
</dbReference>
<dbReference type="GO" id="GO:0005509">
    <property type="term" value="F:calcium ion binding"/>
    <property type="evidence" value="ECO:0007669"/>
    <property type="project" value="InterPro"/>
</dbReference>
<dbReference type="InterPro" id="IPR001881">
    <property type="entry name" value="EGF-like_Ca-bd_dom"/>
</dbReference>
<dbReference type="Proteomes" id="UP001209878">
    <property type="component" value="Unassembled WGS sequence"/>
</dbReference>
<dbReference type="CDD" id="cd00054">
    <property type="entry name" value="EGF_CA"/>
    <property type="match status" value="1"/>
</dbReference>
<dbReference type="Gene3D" id="2.10.25.10">
    <property type="entry name" value="Laminin"/>
    <property type="match status" value="2"/>
</dbReference>
<keyword evidence="7" id="KW-1185">Reference proteome</keyword>
<feature type="disulfide bond" evidence="3">
    <location>
        <begin position="73"/>
        <end position="83"/>
    </location>
</feature>
<sequence>MICERRGKWNVNRFPKCEHLTDKGVQCTRDYCSDTSNVCRNGGSCSVISPGGFLCYCQPGFTGDTCETNIDDCVYKECRHGTCIDGVQKAFCQCPVGKMGATCDKDTDRDMDIEFDGNGVVDSLHTFQVNVSPCSLGIWVRYADNGGTGTFLSVHMVRSQTSAEITRTLVSMNEASVKVTFSTGDDVILTYPAVINNGIWHYVTLNLEDGKVTLIVDASASNPKGFKTVEPVYAVLRIGGLESDNFRGMLSLVQVWDVAHDSTEIRDIFNAKATVVTSHSYTQGLIADWSWDSFQPGPGMKRLSPSTRGLKICPSGQKLNTDGSTCISKTVADKLPPTVTCPAQDVAKLADGRFTDVVFHSPNEYQQNASKTSQSGDKFSVGITPVVYSKSDSTGNRAMCDFNVFIRMGDCKDPADPIGGNVQCHSVDHVHKRCTVSCYGHKTFIRPVPKFYSCGPMGLWNTNSPMNKFKVPPCGEIGIVKKHLKFGWDFNTYADFTADTAKEIDSNLRKKFGYWNTKLKTQHNGTPFCVTAYCSDVNIKVYAIKKDYRINIEICSVAVNVGSNMPVVEAITEEVLLNHGFDLHPIIPGAKDIGRMSYWIEEEVSCEDGYQAVGSTCVKCTVGTVYNSGTKTCDDCPIGSYRGRADTQCKDCPSGKTTETAGSTSSSDCIGNCSAGYKTDKDKCTPCPVGTYQPEKWKYTCIKCENGFVTLRPGSTKQTDCSG</sequence>
<keyword evidence="2 3" id="KW-1015">Disulfide bond</keyword>
<comment type="caution">
    <text evidence="6">The sequence shown here is derived from an EMBL/GenBank/DDBJ whole genome shotgun (WGS) entry which is preliminary data.</text>
</comment>
<dbReference type="InterPro" id="IPR003410">
    <property type="entry name" value="HYR_dom"/>
</dbReference>
<evidence type="ECO:0000256" key="1">
    <source>
        <dbReference type="ARBA" id="ARBA00022737"/>
    </source>
</evidence>
<dbReference type="SUPFAM" id="SSF49899">
    <property type="entry name" value="Concanavalin A-like lectins/glucanases"/>
    <property type="match status" value="1"/>
</dbReference>
<keyword evidence="3" id="KW-0245">EGF-like domain</keyword>
<dbReference type="Gene3D" id="2.60.120.200">
    <property type="match status" value="1"/>
</dbReference>
<accession>A0AAD9MVI2</accession>
<dbReference type="SMART" id="SM00181">
    <property type="entry name" value="EGF"/>
    <property type="match status" value="3"/>
</dbReference>
<evidence type="ECO:0000313" key="7">
    <source>
        <dbReference type="Proteomes" id="UP001209878"/>
    </source>
</evidence>
<evidence type="ECO:0000256" key="3">
    <source>
        <dbReference type="PROSITE-ProRule" id="PRU00076"/>
    </source>
</evidence>
<name>A0AAD9MVI2_RIDPI</name>
<dbReference type="AlphaFoldDB" id="A0AAD9MVI2"/>
<feature type="disulfide bond" evidence="3">
    <location>
        <begin position="57"/>
        <end position="66"/>
    </location>
</feature>
<dbReference type="PROSITE" id="PS50825">
    <property type="entry name" value="HYR"/>
    <property type="match status" value="1"/>
</dbReference>
<dbReference type="CDD" id="cd00110">
    <property type="entry name" value="LamG"/>
    <property type="match status" value="1"/>
</dbReference>
<proteinExistence type="predicted"/>
<dbReference type="PANTHER" id="PTHR46967:SF1">
    <property type="entry name" value="KERATIN-ASSOCIATED PROTEIN 16-1-LIKE"/>
    <property type="match status" value="1"/>
</dbReference>
<reference evidence="6" key="1">
    <citation type="journal article" date="2023" name="Mol. Biol. Evol.">
        <title>Third-Generation Sequencing Reveals the Adaptive Role of the Epigenome in Three Deep-Sea Polychaetes.</title>
        <authorList>
            <person name="Perez M."/>
            <person name="Aroh O."/>
            <person name="Sun Y."/>
            <person name="Lan Y."/>
            <person name="Juniper S.K."/>
            <person name="Young C.R."/>
            <person name="Angers B."/>
            <person name="Qian P.Y."/>
        </authorList>
    </citation>
    <scope>NUCLEOTIDE SEQUENCE</scope>
    <source>
        <strain evidence="6">R07B-5</strain>
    </source>
</reference>
<dbReference type="Pfam" id="PF02494">
    <property type="entry name" value="HYR"/>
    <property type="match status" value="1"/>
</dbReference>
<evidence type="ECO:0000313" key="6">
    <source>
        <dbReference type="EMBL" id="KAK2146980.1"/>
    </source>
</evidence>
<dbReference type="PANTHER" id="PTHR46967">
    <property type="entry name" value="INSULIN-LIKE GROWTH FACTOR BINDING PROTEIN,N-TERMINAL"/>
    <property type="match status" value="1"/>
</dbReference>
<feature type="domain" description="EGF-like" evidence="4">
    <location>
        <begin position="69"/>
        <end position="104"/>
    </location>
</feature>
<dbReference type="PROSITE" id="PS50026">
    <property type="entry name" value="EGF_3"/>
    <property type="match status" value="2"/>
</dbReference>
<evidence type="ECO:0000259" key="5">
    <source>
        <dbReference type="PROSITE" id="PS50825"/>
    </source>
</evidence>
<dbReference type="Pfam" id="PF13385">
    <property type="entry name" value="Laminin_G_3"/>
    <property type="match status" value="1"/>
</dbReference>
<gene>
    <name evidence="6" type="ORF">NP493_3546g00001</name>
</gene>
<dbReference type="SUPFAM" id="SSF57196">
    <property type="entry name" value="EGF/Laminin"/>
    <property type="match status" value="1"/>
</dbReference>
<dbReference type="Gene3D" id="2.10.50.10">
    <property type="entry name" value="Tumor Necrosis Factor Receptor, subunit A, domain 2"/>
    <property type="match status" value="2"/>
</dbReference>
<dbReference type="SMART" id="SM00179">
    <property type="entry name" value="EGF_CA"/>
    <property type="match status" value="2"/>
</dbReference>